<name>A0A0C9XX43_9AGAR</name>
<dbReference type="AlphaFoldDB" id="A0A0C9XX43"/>
<reference evidence="2" key="2">
    <citation type="submission" date="2015-01" db="EMBL/GenBank/DDBJ databases">
        <title>Evolutionary Origins and Diversification of the Mycorrhizal Mutualists.</title>
        <authorList>
            <consortium name="DOE Joint Genome Institute"/>
            <consortium name="Mycorrhizal Genomics Consortium"/>
            <person name="Kohler A."/>
            <person name="Kuo A."/>
            <person name="Nagy L.G."/>
            <person name="Floudas D."/>
            <person name="Copeland A."/>
            <person name="Barry K.W."/>
            <person name="Cichocki N."/>
            <person name="Veneault-Fourrey C."/>
            <person name="LaButti K."/>
            <person name="Lindquist E.A."/>
            <person name="Lipzen A."/>
            <person name="Lundell T."/>
            <person name="Morin E."/>
            <person name="Murat C."/>
            <person name="Riley R."/>
            <person name="Ohm R."/>
            <person name="Sun H."/>
            <person name="Tunlid A."/>
            <person name="Henrissat B."/>
            <person name="Grigoriev I.V."/>
            <person name="Hibbett D.S."/>
            <person name="Martin F."/>
        </authorList>
    </citation>
    <scope>NUCLEOTIDE SEQUENCE [LARGE SCALE GENOMIC DNA]</scope>
    <source>
        <strain evidence="2">LaAM-08-1</strain>
    </source>
</reference>
<reference evidence="1 2" key="1">
    <citation type="submission" date="2014-04" db="EMBL/GenBank/DDBJ databases">
        <authorList>
            <consortium name="DOE Joint Genome Institute"/>
            <person name="Kuo A."/>
            <person name="Kohler A."/>
            <person name="Nagy L.G."/>
            <person name="Floudas D."/>
            <person name="Copeland A."/>
            <person name="Barry K.W."/>
            <person name="Cichocki N."/>
            <person name="Veneault-Fourrey C."/>
            <person name="LaButti K."/>
            <person name="Lindquist E.A."/>
            <person name="Lipzen A."/>
            <person name="Lundell T."/>
            <person name="Morin E."/>
            <person name="Murat C."/>
            <person name="Sun H."/>
            <person name="Tunlid A."/>
            <person name="Henrissat B."/>
            <person name="Grigoriev I.V."/>
            <person name="Hibbett D.S."/>
            <person name="Martin F."/>
            <person name="Nordberg H.P."/>
            <person name="Cantor M.N."/>
            <person name="Hua S.X."/>
        </authorList>
    </citation>
    <scope>NUCLEOTIDE SEQUENCE [LARGE SCALE GENOMIC DNA]</scope>
    <source>
        <strain evidence="1 2">LaAM-08-1</strain>
    </source>
</reference>
<evidence type="ECO:0000313" key="2">
    <source>
        <dbReference type="Proteomes" id="UP000054477"/>
    </source>
</evidence>
<proteinExistence type="predicted"/>
<dbReference type="Proteomes" id="UP000054477">
    <property type="component" value="Unassembled WGS sequence"/>
</dbReference>
<organism evidence="1 2">
    <name type="scientific">Laccaria amethystina LaAM-08-1</name>
    <dbReference type="NCBI Taxonomy" id="1095629"/>
    <lineage>
        <taxon>Eukaryota</taxon>
        <taxon>Fungi</taxon>
        <taxon>Dikarya</taxon>
        <taxon>Basidiomycota</taxon>
        <taxon>Agaricomycotina</taxon>
        <taxon>Agaricomycetes</taxon>
        <taxon>Agaricomycetidae</taxon>
        <taxon>Agaricales</taxon>
        <taxon>Agaricineae</taxon>
        <taxon>Hydnangiaceae</taxon>
        <taxon>Laccaria</taxon>
    </lineage>
</organism>
<keyword evidence="2" id="KW-1185">Reference proteome</keyword>
<accession>A0A0C9XX43</accession>
<sequence length="150" mass="16806">MPGFEWRSRLKLKIHSEWLWKTSLGTEPCSMDIQKQRLYQYVPRGMVLGASPVSATSRQRSRHISEVRAKLRRNSLPSCPPPCVGCICGLYSDNQGVAGWCGRYSDSGVRQPTSCYARMGLHHPVCGPSRSGSVTRGITDRWGNERLVVQ</sequence>
<evidence type="ECO:0000313" key="1">
    <source>
        <dbReference type="EMBL" id="KIK02237.1"/>
    </source>
</evidence>
<dbReference type="EMBL" id="KN838595">
    <property type="protein sequence ID" value="KIK02237.1"/>
    <property type="molecule type" value="Genomic_DNA"/>
</dbReference>
<dbReference type="HOGENOM" id="CLU_1740835_0_0_1"/>
<gene>
    <name evidence="1" type="ORF">K443DRAFT_536550</name>
</gene>
<protein>
    <submittedName>
        <fullName evidence="1">Uncharacterized protein</fullName>
    </submittedName>
</protein>